<protein>
    <submittedName>
        <fullName evidence="10">Cation:proton antiporter</fullName>
    </submittedName>
</protein>
<evidence type="ECO:0000256" key="6">
    <source>
        <dbReference type="ARBA" id="ARBA00023136"/>
    </source>
</evidence>
<feature type="transmembrane region" description="Helical" evidence="7">
    <location>
        <begin position="141"/>
        <end position="162"/>
    </location>
</feature>
<dbReference type="Proteomes" id="UP001596442">
    <property type="component" value="Unassembled WGS sequence"/>
</dbReference>
<comment type="caution">
    <text evidence="10">The sequence shown here is derived from an EMBL/GenBank/DDBJ whole genome shotgun (WGS) entry which is preliminary data.</text>
</comment>
<evidence type="ECO:0000256" key="4">
    <source>
        <dbReference type="ARBA" id="ARBA00022692"/>
    </source>
</evidence>
<keyword evidence="5 7" id="KW-1133">Transmembrane helix</keyword>
<feature type="domain" description="RCK N-terminal" evidence="9">
    <location>
        <begin position="399"/>
        <end position="510"/>
    </location>
</feature>
<comment type="subcellular location">
    <subcellularLocation>
        <location evidence="1">Membrane</location>
        <topology evidence="1">Multi-pass membrane protein</topology>
    </subcellularLocation>
</comment>
<dbReference type="GO" id="GO:0016020">
    <property type="term" value="C:membrane"/>
    <property type="evidence" value="ECO:0007669"/>
    <property type="project" value="UniProtKB-SubCell"/>
</dbReference>
<dbReference type="InterPro" id="IPR003148">
    <property type="entry name" value="RCK_N"/>
</dbReference>
<evidence type="ECO:0000256" key="5">
    <source>
        <dbReference type="ARBA" id="ARBA00022989"/>
    </source>
</evidence>
<evidence type="ECO:0000313" key="11">
    <source>
        <dbReference type="Proteomes" id="UP001596442"/>
    </source>
</evidence>
<dbReference type="InterPro" id="IPR038770">
    <property type="entry name" value="Na+/solute_symporter_sf"/>
</dbReference>
<feature type="transmembrane region" description="Helical" evidence="7">
    <location>
        <begin position="284"/>
        <end position="304"/>
    </location>
</feature>
<dbReference type="Gene3D" id="3.40.50.720">
    <property type="entry name" value="NAD(P)-binding Rossmann-like Domain"/>
    <property type="match status" value="1"/>
</dbReference>
<dbReference type="InterPro" id="IPR006153">
    <property type="entry name" value="Cation/H_exchanger_TM"/>
</dbReference>
<dbReference type="InterPro" id="IPR036291">
    <property type="entry name" value="NAD(P)-bd_dom_sf"/>
</dbReference>
<feature type="transmembrane region" description="Helical" evidence="7">
    <location>
        <begin position="259"/>
        <end position="277"/>
    </location>
</feature>
<dbReference type="EMBL" id="JBHSWW010000015">
    <property type="protein sequence ID" value="MFC6752311.1"/>
    <property type="molecule type" value="Genomic_DNA"/>
</dbReference>
<dbReference type="Gene3D" id="1.20.1530.20">
    <property type="match status" value="1"/>
</dbReference>
<feature type="transmembrane region" description="Helical" evidence="7">
    <location>
        <begin position="7"/>
        <end position="40"/>
    </location>
</feature>
<keyword evidence="6 7" id="KW-0472">Membrane</keyword>
<evidence type="ECO:0000256" key="2">
    <source>
        <dbReference type="ARBA" id="ARBA00005551"/>
    </source>
</evidence>
<feature type="transmembrane region" description="Helical" evidence="7">
    <location>
        <begin position="174"/>
        <end position="194"/>
    </location>
</feature>
<dbReference type="PANTHER" id="PTHR42751">
    <property type="entry name" value="SODIUM/HYDROGEN EXCHANGER FAMILY/TRKA DOMAIN PROTEIN"/>
    <property type="match status" value="1"/>
</dbReference>
<evidence type="ECO:0000256" key="1">
    <source>
        <dbReference type="ARBA" id="ARBA00004141"/>
    </source>
</evidence>
<dbReference type="Pfam" id="PF02254">
    <property type="entry name" value="TrkA_N"/>
    <property type="match status" value="1"/>
</dbReference>
<feature type="transmembrane region" description="Helical" evidence="7">
    <location>
        <begin position="316"/>
        <end position="336"/>
    </location>
</feature>
<accession>A0ABD5S7D1</accession>
<dbReference type="SUPFAM" id="SSF51735">
    <property type="entry name" value="NAD(P)-binding Rossmann-fold domains"/>
    <property type="match status" value="1"/>
</dbReference>
<reference evidence="10 11" key="1">
    <citation type="journal article" date="2019" name="Int. J. Syst. Evol. Microbiol.">
        <title>The Global Catalogue of Microorganisms (GCM) 10K type strain sequencing project: providing services to taxonomists for standard genome sequencing and annotation.</title>
        <authorList>
            <consortium name="The Broad Institute Genomics Platform"/>
            <consortium name="The Broad Institute Genome Sequencing Center for Infectious Disease"/>
            <person name="Wu L."/>
            <person name="Ma J."/>
        </authorList>
    </citation>
    <scope>NUCLEOTIDE SEQUENCE [LARGE SCALE GENOMIC DNA]</scope>
    <source>
        <strain evidence="10 11">CGMCC 1.3239</strain>
    </source>
</reference>
<evidence type="ECO:0000259" key="8">
    <source>
        <dbReference type="Pfam" id="PF00999"/>
    </source>
</evidence>
<feature type="transmembrane region" description="Helical" evidence="7">
    <location>
        <begin position="110"/>
        <end position="129"/>
    </location>
</feature>
<name>A0ABD5S7D1_9EURY</name>
<proteinExistence type="inferred from homology"/>
<evidence type="ECO:0000313" key="10">
    <source>
        <dbReference type="EMBL" id="MFC6752311.1"/>
    </source>
</evidence>
<dbReference type="RefSeq" id="WP_379778874.1">
    <property type="nucleotide sequence ID" value="NZ_JBHSWW010000015.1"/>
</dbReference>
<feature type="transmembrane region" description="Helical" evidence="7">
    <location>
        <begin position="82"/>
        <end position="104"/>
    </location>
</feature>
<feature type="domain" description="Cation/H+ exchanger transmembrane" evidence="8">
    <location>
        <begin position="12"/>
        <end position="357"/>
    </location>
</feature>
<evidence type="ECO:0000256" key="3">
    <source>
        <dbReference type="ARBA" id="ARBA00022448"/>
    </source>
</evidence>
<dbReference type="AlphaFoldDB" id="A0ABD5S7D1"/>
<keyword evidence="4 7" id="KW-0812">Transmembrane</keyword>
<feature type="transmembrane region" description="Helical" evidence="7">
    <location>
        <begin position="52"/>
        <end position="70"/>
    </location>
</feature>
<evidence type="ECO:0000256" key="7">
    <source>
        <dbReference type="SAM" id="Phobius"/>
    </source>
</evidence>
<keyword evidence="3" id="KW-0813">Transport</keyword>
<organism evidence="10 11">
    <name type="scientific">Halorubrum tibetense</name>
    <dbReference type="NCBI Taxonomy" id="175631"/>
    <lineage>
        <taxon>Archaea</taxon>
        <taxon>Methanobacteriati</taxon>
        <taxon>Methanobacteriota</taxon>
        <taxon>Stenosarchaea group</taxon>
        <taxon>Halobacteria</taxon>
        <taxon>Halobacteriales</taxon>
        <taxon>Haloferacaceae</taxon>
        <taxon>Halorubrum</taxon>
    </lineage>
</organism>
<comment type="similarity">
    <text evidence="2">Belongs to the monovalent cation:proton antiporter 2 (CPA2) transporter (TC 2.A.37) family.</text>
</comment>
<keyword evidence="11" id="KW-1185">Reference proteome</keyword>
<dbReference type="PANTHER" id="PTHR42751:SF3">
    <property type="entry name" value="SODIUM_GLUTAMATE SYMPORTER"/>
    <property type="match status" value="1"/>
</dbReference>
<feature type="transmembrane region" description="Helical" evidence="7">
    <location>
        <begin position="206"/>
        <end position="239"/>
    </location>
</feature>
<evidence type="ECO:0000259" key="9">
    <source>
        <dbReference type="Pfam" id="PF02254"/>
    </source>
</evidence>
<dbReference type="Pfam" id="PF00999">
    <property type="entry name" value="Na_H_Exchanger"/>
    <property type="match status" value="1"/>
</dbReference>
<gene>
    <name evidence="10" type="ORF">ACFQEU_02320</name>
</gene>
<sequence length="564" mass="61825">MTELLTAMGIIFVIAGVFLLGANYFRLAIVPALILAGIVAGQFIQEDSLLEIAQWGIAFLVFVYGVNLEFGDIRDVLRDSEVAAFGQFAVIGGIGYGAGVLLGYDALNAAYFAVAAALSSTIVGTTLLQSEIRENLVHGRLANSIHFIQDLIAVLLILILAAETFTIEAVGQRLAVGVGLLVFAFVISTYLFDYLLKLAEGSQELLLISSVSILIGFMAISEFLGMSIVVGAFAAGLAIKRDFTRNLGMLNGIQSIRDFFVAIFFVTVGALVAIPTLEIALTALVLMVLTVLVKPLIIIATLLWEGYDTRAATFTSLSLDQVSEFALIIAIQAFILDHLLRELFDAIVLAAAVTMITSSFTRRHDDRIYRVLSELGLNRFHGKKTDTKSRIDSGLRDHVIIVGFGRIGRQLASQCEQVGREYVVIENDPVRLEDLKSSCTHFVFGDALHDYTWEKAQHDSAQLIVSTVDTTYLSERILTLDTDAEMMLRSSNAEEARSQLQQGADYVIIPDLLATEQLTEHLGDVLSGDVDREALREHHLETLDEFEQAGFASLGKTDFEERQW</sequence>